<evidence type="ECO:0000313" key="1">
    <source>
        <dbReference type="EMBL" id="CEL94007.1"/>
    </source>
</evidence>
<dbReference type="VEuPathDB" id="CryptoDB:Vbra_20352"/>
<sequence length="114" mass="12215">MTSDAATVETIEKLILALDAVNEAADSSSSSSSTDSKQKAEAKLKACRGQVKEEIRQIESTLPMLKAKHEGLHKHLQNDVFGECSLEEIISLFAQIRQAIAGSASGEREGNTGQ</sequence>
<evidence type="ECO:0000313" key="2">
    <source>
        <dbReference type="Proteomes" id="UP000041254"/>
    </source>
</evidence>
<dbReference type="InParanoid" id="A0A0G4EEN9"/>
<protein>
    <submittedName>
        <fullName evidence="1">Uncharacterized protein</fullName>
    </submittedName>
</protein>
<proteinExistence type="predicted"/>
<dbReference type="Proteomes" id="UP000041254">
    <property type="component" value="Unassembled WGS sequence"/>
</dbReference>
<reference evidence="1 2" key="1">
    <citation type="submission" date="2014-11" db="EMBL/GenBank/DDBJ databases">
        <authorList>
            <person name="Zhu J."/>
            <person name="Qi W."/>
            <person name="Song R."/>
        </authorList>
    </citation>
    <scope>NUCLEOTIDE SEQUENCE [LARGE SCALE GENOMIC DNA]</scope>
</reference>
<keyword evidence="2" id="KW-1185">Reference proteome</keyword>
<organism evidence="1 2">
    <name type="scientific">Vitrella brassicaformis (strain CCMP3155)</name>
    <dbReference type="NCBI Taxonomy" id="1169540"/>
    <lineage>
        <taxon>Eukaryota</taxon>
        <taxon>Sar</taxon>
        <taxon>Alveolata</taxon>
        <taxon>Colpodellida</taxon>
        <taxon>Vitrellaceae</taxon>
        <taxon>Vitrella</taxon>
    </lineage>
</organism>
<name>A0A0G4EEN9_VITBC</name>
<accession>A0A0G4EEN9</accession>
<dbReference type="EMBL" id="CDMY01000201">
    <property type="protein sequence ID" value="CEL94007.1"/>
    <property type="molecule type" value="Genomic_DNA"/>
</dbReference>
<gene>
    <name evidence="1" type="ORF">Vbra_20352</name>
</gene>
<dbReference type="AlphaFoldDB" id="A0A0G4EEN9"/>